<gene>
    <name evidence="1" type="ORF">OIH86_04865</name>
</gene>
<dbReference type="Pfam" id="PF13030">
    <property type="entry name" value="DUF3891"/>
    <property type="match status" value="1"/>
</dbReference>
<organism evidence="1 2">
    <name type="scientific">Metabacillus halosaccharovorans</name>
    <dbReference type="NCBI Taxonomy" id="930124"/>
    <lineage>
        <taxon>Bacteria</taxon>
        <taxon>Bacillati</taxon>
        <taxon>Bacillota</taxon>
        <taxon>Bacilli</taxon>
        <taxon>Bacillales</taxon>
        <taxon>Bacillaceae</taxon>
        <taxon>Metabacillus</taxon>
    </lineage>
</organism>
<dbReference type="EMBL" id="JAOYEY010000025">
    <property type="protein sequence ID" value="MCV9884976.1"/>
    <property type="molecule type" value="Genomic_DNA"/>
</dbReference>
<dbReference type="InterPro" id="IPR024992">
    <property type="entry name" value="DUF3891"/>
</dbReference>
<reference evidence="1 2" key="1">
    <citation type="submission" date="2022-10" db="EMBL/GenBank/DDBJ databases">
        <title>Draft genome assembly of moderately radiation resistant bacterium Metabacillus halosaccharovorans.</title>
        <authorList>
            <person name="Pal S."/>
            <person name="Gopinathan A."/>
        </authorList>
    </citation>
    <scope>NUCLEOTIDE SEQUENCE [LARGE SCALE GENOMIC DNA]</scope>
    <source>
        <strain evidence="1 2">VITHBRA001</strain>
    </source>
</reference>
<comment type="caution">
    <text evidence="1">The sequence shown here is derived from an EMBL/GenBank/DDBJ whole genome shotgun (WGS) entry which is preliminary data.</text>
</comment>
<accession>A0ABT3DEL1</accession>
<protein>
    <submittedName>
        <fullName evidence="1">DUF3891 family protein</fullName>
    </submittedName>
</protein>
<evidence type="ECO:0000313" key="1">
    <source>
        <dbReference type="EMBL" id="MCV9884976.1"/>
    </source>
</evidence>
<sequence length="198" mass="23172">MIINERESEFVIIEQHNHAVLSSDLFSYLQEEFFTGKELKQDILFATQYHDCAWIGLDAAPLWDDKKNSPYSFINLPSSLKLPHYRYGIDWIEQRNKYAALLCSRHYSSFFSNSKSEDEIKYLQYEKTRQKRLCLEMGIAIEDSNIHLEILKFLDNLSLYICINEPGVPKSDEFPWYQNGFEGTELFSVEKSDGSKLA</sequence>
<dbReference type="RefSeq" id="WP_264141850.1">
    <property type="nucleotide sequence ID" value="NZ_JAOYEY010000025.1"/>
</dbReference>
<evidence type="ECO:0000313" key="2">
    <source>
        <dbReference type="Proteomes" id="UP001526147"/>
    </source>
</evidence>
<dbReference type="Proteomes" id="UP001526147">
    <property type="component" value="Unassembled WGS sequence"/>
</dbReference>
<proteinExistence type="predicted"/>
<name>A0ABT3DEL1_9BACI</name>
<keyword evidence="2" id="KW-1185">Reference proteome</keyword>